<evidence type="ECO:0000313" key="10">
    <source>
        <dbReference type="EMBL" id="MCR6482503.1"/>
    </source>
</evidence>
<evidence type="ECO:0000256" key="1">
    <source>
        <dbReference type="ARBA" id="ARBA00000798"/>
    </source>
</evidence>
<dbReference type="InterPro" id="IPR051406">
    <property type="entry name" value="PLD_domain"/>
</dbReference>
<dbReference type="Proteomes" id="UP001144096">
    <property type="component" value="Unassembled WGS sequence"/>
</dbReference>
<comment type="caution">
    <text evidence="10">The sequence shown here is derived from an EMBL/GenBank/DDBJ whole genome shotgun (WGS) entry which is preliminary data.</text>
</comment>
<proteinExistence type="inferred from homology"/>
<dbReference type="PANTHER" id="PTHR43856:SF1">
    <property type="entry name" value="MITOCHONDRIAL CARDIOLIPIN HYDROLASE"/>
    <property type="match status" value="1"/>
</dbReference>
<evidence type="ECO:0000259" key="9">
    <source>
        <dbReference type="Pfam" id="PF13091"/>
    </source>
</evidence>
<comment type="catalytic activity">
    <reaction evidence="1">
        <text>a 1,2-diacyl-sn-glycero-3-phosphocholine + H2O = a 1,2-diacyl-sn-glycero-3-phosphate + choline + H(+)</text>
        <dbReference type="Rhea" id="RHEA:14445"/>
        <dbReference type="ChEBI" id="CHEBI:15354"/>
        <dbReference type="ChEBI" id="CHEBI:15377"/>
        <dbReference type="ChEBI" id="CHEBI:15378"/>
        <dbReference type="ChEBI" id="CHEBI:57643"/>
        <dbReference type="ChEBI" id="CHEBI:58608"/>
        <dbReference type="EC" id="3.1.4.4"/>
    </reaction>
</comment>
<feature type="region of interest" description="Disordered" evidence="7">
    <location>
        <begin position="219"/>
        <end position="245"/>
    </location>
</feature>
<keyword evidence="8" id="KW-0732">Signal</keyword>
<keyword evidence="11" id="KW-1185">Reference proteome</keyword>
<gene>
    <name evidence="10" type="ORF">M8542_06720</name>
</gene>
<sequence length="405" mass="43024">MNPKFKALAAGVAALSAAVLLSGVPVAHAAPAAAVAATGMEAMFNDPPENGDRDHSIETRLLQLINAAPAGSEIHFSVYSWTRPAAAEALKAAQARGVKVRIAIDGGADDDPANTAMPILKSAGLTQLVFCGTGGLNTGCIAHGGSPHSINHDKLWMFSETEGKKDVVVIGSHNLTTTQGNLFNNALLTYGDPDLYGFYLGHVRKMLAQKKDNDYFNDGGYHKSPDSQVTSYLSPRADSKGGDSEEFATDTWAQLLKWITKYESGCALDVVQANIADSRTPVVTELARIAKLGCKVRIVYGTMEPAALAALKGKANVTLKRFSTTVNGREISVHSKYMLYRGHYNETAHRSIVFTGSHNVSGAALRDNDEILIKVENPAISAAYTDNFATVLGRAKCSAPPTGSC</sequence>
<comment type="similarity">
    <text evidence="2">Belongs to the phospholipase D family.</text>
</comment>
<feature type="domain" description="Phospholipase D-like" evidence="9">
    <location>
        <begin position="61"/>
        <end position="181"/>
    </location>
</feature>
<evidence type="ECO:0000256" key="2">
    <source>
        <dbReference type="ARBA" id="ARBA00008664"/>
    </source>
</evidence>
<feature type="chain" id="PRO_5040996528" description="phospholipase D" evidence="8">
    <location>
        <begin position="30"/>
        <end position="405"/>
    </location>
</feature>
<dbReference type="Pfam" id="PF13091">
    <property type="entry name" value="PLDc_2"/>
    <property type="match status" value="2"/>
</dbReference>
<dbReference type="RefSeq" id="WP_257919127.1">
    <property type="nucleotide sequence ID" value="NZ_JAMXQV010000002.1"/>
</dbReference>
<reference evidence="10" key="1">
    <citation type="submission" date="2022-06" db="EMBL/GenBank/DDBJ databases">
        <title>Amycolatopsis iheyaensis sp. nov., a new species of the genus Amycolatopsis isolated from soil in Iheya island, Japan.</title>
        <authorList>
            <person name="Ngamcharungchit C."/>
            <person name="Kanto H."/>
            <person name="Take A."/>
            <person name="Intra B."/>
            <person name="Matsumoto A."/>
            <person name="Panbangred W."/>
            <person name="Inahashi Y."/>
        </authorList>
    </citation>
    <scope>NUCLEOTIDE SEQUENCE</scope>
    <source>
        <strain evidence="10">OK19-0408</strain>
    </source>
</reference>
<dbReference type="EC" id="3.1.4.4" evidence="3"/>
<evidence type="ECO:0000256" key="3">
    <source>
        <dbReference type="ARBA" id="ARBA00012027"/>
    </source>
</evidence>
<dbReference type="GO" id="GO:0016891">
    <property type="term" value="F:RNA endonuclease activity producing 5'-phosphomonoesters, hydrolytic mechanism"/>
    <property type="evidence" value="ECO:0007669"/>
    <property type="project" value="TreeGrafter"/>
</dbReference>
<evidence type="ECO:0000256" key="6">
    <source>
        <dbReference type="ARBA" id="ARBA00023098"/>
    </source>
</evidence>
<dbReference type="GO" id="GO:0004630">
    <property type="term" value="F:phospholipase D activity"/>
    <property type="evidence" value="ECO:0007669"/>
    <property type="project" value="UniProtKB-EC"/>
</dbReference>
<feature type="domain" description="Phospholipase D-like" evidence="9">
    <location>
        <begin position="271"/>
        <end position="390"/>
    </location>
</feature>
<organism evidence="10 11">
    <name type="scientific">Amycolatopsis iheyensis</name>
    <dbReference type="NCBI Taxonomy" id="2945988"/>
    <lineage>
        <taxon>Bacteria</taxon>
        <taxon>Bacillati</taxon>
        <taxon>Actinomycetota</taxon>
        <taxon>Actinomycetes</taxon>
        <taxon>Pseudonocardiales</taxon>
        <taxon>Pseudonocardiaceae</taxon>
        <taxon>Amycolatopsis</taxon>
    </lineage>
</organism>
<feature type="signal peptide" evidence="8">
    <location>
        <begin position="1"/>
        <end position="29"/>
    </location>
</feature>
<dbReference type="Gene3D" id="3.30.870.10">
    <property type="entry name" value="Endonuclease Chain A"/>
    <property type="match status" value="2"/>
</dbReference>
<dbReference type="GO" id="GO:0016042">
    <property type="term" value="P:lipid catabolic process"/>
    <property type="evidence" value="ECO:0007669"/>
    <property type="project" value="UniProtKB-KW"/>
</dbReference>
<keyword evidence="6" id="KW-0443">Lipid metabolism</keyword>
<dbReference type="EMBL" id="JAMXQV010000002">
    <property type="protein sequence ID" value="MCR6482503.1"/>
    <property type="molecule type" value="Genomic_DNA"/>
</dbReference>
<evidence type="ECO:0000256" key="5">
    <source>
        <dbReference type="ARBA" id="ARBA00022963"/>
    </source>
</evidence>
<keyword evidence="5" id="KW-0442">Lipid degradation</keyword>
<protein>
    <recommendedName>
        <fullName evidence="3">phospholipase D</fullName>
        <ecNumber evidence="3">3.1.4.4</ecNumber>
    </recommendedName>
</protein>
<evidence type="ECO:0000256" key="4">
    <source>
        <dbReference type="ARBA" id="ARBA00022801"/>
    </source>
</evidence>
<dbReference type="AlphaFoldDB" id="A0A9X2N7W9"/>
<dbReference type="SUPFAM" id="SSF56024">
    <property type="entry name" value="Phospholipase D/nuclease"/>
    <property type="match status" value="2"/>
</dbReference>
<keyword evidence="4" id="KW-0378">Hydrolase</keyword>
<dbReference type="InterPro" id="IPR025202">
    <property type="entry name" value="PLD-like_dom"/>
</dbReference>
<evidence type="ECO:0000256" key="7">
    <source>
        <dbReference type="SAM" id="MobiDB-lite"/>
    </source>
</evidence>
<evidence type="ECO:0000256" key="8">
    <source>
        <dbReference type="SAM" id="SignalP"/>
    </source>
</evidence>
<accession>A0A9X2N7W9</accession>
<evidence type="ECO:0000313" key="11">
    <source>
        <dbReference type="Proteomes" id="UP001144096"/>
    </source>
</evidence>
<dbReference type="PANTHER" id="PTHR43856">
    <property type="entry name" value="CARDIOLIPIN HYDROLASE"/>
    <property type="match status" value="1"/>
</dbReference>
<name>A0A9X2N7W9_9PSEU</name>